<name>A0AAV3PHL1_LITER</name>
<accession>A0AAV3PHL1</accession>
<dbReference type="EMBL" id="BAABME010001647">
    <property type="protein sequence ID" value="GAA0150743.1"/>
    <property type="molecule type" value="Genomic_DNA"/>
</dbReference>
<comment type="caution">
    <text evidence="1">The sequence shown here is derived from an EMBL/GenBank/DDBJ whole genome shotgun (WGS) entry which is preliminary data.</text>
</comment>
<gene>
    <name evidence="1" type="ORF">LIER_09612</name>
</gene>
<evidence type="ECO:0008006" key="3">
    <source>
        <dbReference type="Google" id="ProtNLM"/>
    </source>
</evidence>
<protein>
    <recommendedName>
        <fullName evidence="3">Transposase</fullName>
    </recommendedName>
</protein>
<proteinExistence type="predicted"/>
<organism evidence="1 2">
    <name type="scientific">Lithospermum erythrorhizon</name>
    <name type="common">Purple gromwell</name>
    <name type="synonym">Lithospermum officinale var. erythrorhizon</name>
    <dbReference type="NCBI Taxonomy" id="34254"/>
    <lineage>
        <taxon>Eukaryota</taxon>
        <taxon>Viridiplantae</taxon>
        <taxon>Streptophyta</taxon>
        <taxon>Embryophyta</taxon>
        <taxon>Tracheophyta</taxon>
        <taxon>Spermatophyta</taxon>
        <taxon>Magnoliopsida</taxon>
        <taxon>eudicotyledons</taxon>
        <taxon>Gunneridae</taxon>
        <taxon>Pentapetalae</taxon>
        <taxon>asterids</taxon>
        <taxon>lamiids</taxon>
        <taxon>Boraginales</taxon>
        <taxon>Boraginaceae</taxon>
        <taxon>Boraginoideae</taxon>
        <taxon>Lithospermeae</taxon>
        <taxon>Lithospermum</taxon>
    </lineage>
</organism>
<dbReference type="InterPro" id="IPR036397">
    <property type="entry name" value="RNaseH_sf"/>
</dbReference>
<dbReference type="AlphaFoldDB" id="A0AAV3PHL1"/>
<dbReference type="Gene3D" id="3.30.420.10">
    <property type="entry name" value="Ribonuclease H-like superfamily/Ribonuclease H"/>
    <property type="match status" value="1"/>
</dbReference>
<dbReference type="Proteomes" id="UP001454036">
    <property type="component" value="Unassembled WGS sequence"/>
</dbReference>
<evidence type="ECO:0000313" key="2">
    <source>
        <dbReference type="Proteomes" id="UP001454036"/>
    </source>
</evidence>
<dbReference type="PANTHER" id="PTHR47169:SF2">
    <property type="entry name" value="OS01G0541250 PROTEIN"/>
    <property type="match status" value="1"/>
</dbReference>
<dbReference type="PANTHER" id="PTHR47169">
    <property type="entry name" value="OS01G0541250 PROTEIN"/>
    <property type="match status" value="1"/>
</dbReference>
<evidence type="ECO:0000313" key="1">
    <source>
        <dbReference type="EMBL" id="GAA0150743.1"/>
    </source>
</evidence>
<reference evidence="1 2" key="1">
    <citation type="submission" date="2024-01" db="EMBL/GenBank/DDBJ databases">
        <title>The complete chloroplast genome sequence of Lithospermum erythrorhizon: insights into the phylogenetic relationship among Boraginaceae species and the maternal lineages of purple gromwells.</title>
        <authorList>
            <person name="Okada T."/>
            <person name="Watanabe K."/>
        </authorList>
    </citation>
    <scope>NUCLEOTIDE SEQUENCE [LARGE SCALE GENOMIC DNA]</scope>
</reference>
<keyword evidence="2" id="KW-1185">Reference proteome</keyword>
<dbReference type="GO" id="GO:0003676">
    <property type="term" value="F:nucleic acid binding"/>
    <property type="evidence" value="ECO:0007669"/>
    <property type="project" value="InterPro"/>
</dbReference>
<sequence>MFKSTVHRRIKNGVISQHSSAIKPQLTDENKKMRLRFCMSMIQVQSYIDGRTKVKFMEMFDHVVIDEKWFYMSKETEKYYLAADELEPYCCCKSKKFITKVMFLAAVARPRFDESGNVFFYGKIGIFPFYYQEPAKRKSKNRAAGTMETKPILAVTQDLSRSWMIEKVLPAIRDRWPMYSRGSTIYIQQDNARPHIKALDEKFQEAANLTSACNVNHQTTLNLMFWIWAFLEQFNHFNIKKPQEISTN</sequence>